<evidence type="ECO:0000313" key="5">
    <source>
        <dbReference type="EMBL" id="ELR20736.1"/>
    </source>
</evidence>
<proteinExistence type="predicted"/>
<accession>L8H8E7</accession>
<dbReference type="Gene3D" id="1.25.40.10">
    <property type="entry name" value="Tetratricopeptide repeat domain"/>
    <property type="match status" value="1"/>
</dbReference>
<dbReference type="InterPro" id="IPR033646">
    <property type="entry name" value="CLU-central"/>
</dbReference>
<evidence type="ECO:0000259" key="4">
    <source>
        <dbReference type="PROSITE" id="PS51823"/>
    </source>
</evidence>
<dbReference type="EMBL" id="KB007909">
    <property type="protein sequence ID" value="ELR20736.1"/>
    <property type="molecule type" value="Genomic_DNA"/>
</dbReference>
<dbReference type="GO" id="GO:0005737">
    <property type="term" value="C:cytoplasm"/>
    <property type="evidence" value="ECO:0007669"/>
    <property type="project" value="TreeGrafter"/>
</dbReference>
<dbReference type="GeneID" id="14921606"/>
<dbReference type="InterPro" id="IPR032675">
    <property type="entry name" value="LRR_dom_sf"/>
</dbReference>
<feature type="region of interest" description="Disordered" evidence="3">
    <location>
        <begin position="1002"/>
        <end position="1036"/>
    </location>
</feature>
<dbReference type="Pfam" id="PF13236">
    <property type="entry name" value="CLU"/>
    <property type="match status" value="1"/>
</dbReference>
<dbReference type="RefSeq" id="XP_004344139.1">
    <property type="nucleotide sequence ID" value="XM_004344089.1"/>
</dbReference>
<name>L8H8E7_ACACF</name>
<dbReference type="KEGG" id="acan:ACA1_054820"/>
<dbReference type="Gene3D" id="3.80.10.10">
    <property type="entry name" value="Ribonuclease Inhibitor"/>
    <property type="match status" value="2"/>
</dbReference>
<dbReference type="Pfam" id="PF13414">
    <property type="entry name" value="TPR_11"/>
    <property type="match status" value="1"/>
</dbReference>
<keyword evidence="2" id="KW-0802">TPR repeat</keyword>
<dbReference type="GO" id="GO:0003729">
    <property type="term" value="F:mRNA binding"/>
    <property type="evidence" value="ECO:0007669"/>
    <property type="project" value="TreeGrafter"/>
</dbReference>
<gene>
    <name evidence="5" type="ORF">ACA1_054820</name>
</gene>
<feature type="region of interest" description="Disordered" evidence="3">
    <location>
        <begin position="15"/>
        <end position="45"/>
    </location>
</feature>
<dbReference type="SUPFAM" id="SSF48452">
    <property type="entry name" value="TPR-like"/>
    <property type="match status" value="1"/>
</dbReference>
<organism evidence="5 6">
    <name type="scientific">Acanthamoeba castellanii (strain ATCC 30010 / Neff)</name>
    <dbReference type="NCBI Taxonomy" id="1257118"/>
    <lineage>
        <taxon>Eukaryota</taxon>
        <taxon>Amoebozoa</taxon>
        <taxon>Discosea</taxon>
        <taxon>Longamoebia</taxon>
        <taxon>Centramoebida</taxon>
        <taxon>Acanthamoebidae</taxon>
        <taxon>Acanthamoeba</taxon>
    </lineage>
</organism>
<dbReference type="Pfam" id="PF12807">
    <property type="entry name" value="eIF3_p135"/>
    <property type="match status" value="1"/>
</dbReference>
<evidence type="ECO:0000256" key="3">
    <source>
        <dbReference type="SAM" id="MobiDB-lite"/>
    </source>
</evidence>
<keyword evidence="1" id="KW-0963">Cytoplasm</keyword>
<evidence type="ECO:0000256" key="2">
    <source>
        <dbReference type="PROSITE-ProRule" id="PRU00339"/>
    </source>
</evidence>
<feature type="compositionally biased region" description="Acidic residues" evidence="3">
    <location>
        <begin position="112"/>
        <end position="127"/>
    </location>
</feature>
<evidence type="ECO:0000256" key="1">
    <source>
        <dbReference type="ARBA" id="ARBA00022490"/>
    </source>
</evidence>
<keyword evidence="6" id="KW-1185">Reference proteome</keyword>
<dbReference type="InterPro" id="IPR011990">
    <property type="entry name" value="TPR-like_helical_dom_sf"/>
</dbReference>
<dbReference type="VEuPathDB" id="AmoebaDB:ACA1_054820"/>
<dbReference type="SMART" id="SM00028">
    <property type="entry name" value="TPR"/>
    <property type="match status" value="2"/>
</dbReference>
<dbReference type="Proteomes" id="UP000011083">
    <property type="component" value="Unassembled WGS sequence"/>
</dbReference>
<dbReference type="PROSITE" id="PS51823">
    <property type="entry name" value="CLU"/>
    <property type="match status" value="1"/>
</dbReference>
<evidence type="ECO:0000313" key="6">
    <source>
        <dbReference type="Proteomes" id="UP000011083"/>
    </source>
</evidence>
<sequence length="1294" mass="142230">MSYVVDSTDVEFAVDQTSTMAEEADQASGAWDTAGALPHDDHGEEEQPYMTPYETFNVDIESRLTYAQAMDNSADTMAAVYGSSEVEQASGTAQGVYAYADQAGAPEAVGGESEDDSDSDSEDEEDQPVIRQRCQTKNWNEQFQRLLSLEPSANKFAEMARLAHDFVFAAETYGKIIISELGLHESKKTIKPIAVGGQAGGEKYIVQGIFFKFATDIFGIYGGDEYAMKAASHDLKGLIHYYSCQIPGLHVPLMALIDYLGFRLIAITILPINAGTLRYGSCDAGVTIHCEDPTLKAMMKQAARKMHLRGHYVGTPEGLGKKIYGPVDIEAHKGTDDRYYVVDFARTFPPERPDPANVGRKGIILYNLLRPELVKSNKVPLSSDAYTIWARADSKKDLYNLQVTEATERLFKEVIPQVAARLNELQESADKGKTHLDLIEVLHSAGVNVRHLGKIRQLVNPKLQQTTLIEACLPLLCLCMVARIVRKQIAEKFRKKTRAMGLPTEDPQKMAAVKHLNMLLGRHRNSNYYWRTLKRSLIKKFSNCLLAHELVAGYDLRQSLDIIKFFDRLRALSPNTIPLTEEAAKDFARAIQDNAKMSWGEWVPNFKFLLSDMTALHATVKHMNLIDIAEASAMFYQGLEEKGYDQTRLLIQGMGKFQIASRKMPFLNVDTIILLGDMLVAQANNSSDRDAVSLILSNALIAYQTALNIQPNNTKCIIGVGNIHARRQQWADAIATYKHAIEVEPKTALAYLQLAKVYKDKGGLTSNAVAAAEECLRKAVAIEPTYYEALVMLAELIITSTYLRLVDNNVSEVDEATRQTLAEVGGMYENALSFRANDDAAYDFVDKMIAHVVNPDPKAYKWFDLSLALLWHVVEASPAFNNLVSGKLANVDALHFRHCQRVLTDPIFRGIAWASPAIHTLVLEANETVTEETMLAWLDHHPVPLREFSLKGCPAQFSSALLLKLASLPRHTHALETLRLPGLAVTKEALLASFDGRATKPAAAAGEADTSANVSTEADTSAEAAAQEDDEVAKEKNGRWSRLATLNISQIPEVDDAVIAEVARLPALTALEYSGAAAVTSAALEHLPSQLISVNFGGAVSLSGLTALAKRCSGITRLSLKGVTGLPTEDAFKLAPLLPALTHYQIPTGNVYLYSGTKTLEVMYSDRGAIKFHIPNGPELYQLRTQHQTVMEGPDGFSLTISNMPHNKLIADKGTVIARATFAPAVGWNIATAVGGLSTVTLIQYHQMTRSYVVQPRLVDITYQPQLGQAKLYIRPGTNVTLLLALFGIAFAVK</sequence>
<feature type="region of interest" description="Disordered" evidence="3">
    <location>
        <begin position="107"/>
        <end position="130"/>
    </location>
</feature>
<feature type="domain" description="Clu" evidence="4">
    <location>
        <begin position="112"/>
        <end position="355"/>
    </location>
</feature>
<dbReference type="SUPFAM" id="SSF52047">
    <property type="entry name" value="RNI-like"/>
    <property type="match status" value="1"/>
</dbReference>
<dbReference type="PROSITE" id="PS50005">
    <property type="entry name" value="TPR"/>
    <property type="match status" value="1"/>
</dbReference>
<dbReference type="InterPro" id="IPR027523">
    <property type="entry name" value="CLU_prot"/>
</dbReference>
<dbReference type="GO" id="GO:0048312">
    <property type="term" value="P:intracellular distribution of mitochondria"/>
    <property type="evidence" value="ECO:0007669"/>
    <property type="project" value="TreeGrafter"/>
</dbReference>
<dbReference type="PANTHER" id="PTHR12601:SF20">
    <property type="entry name" value="LEUCINE-RICH REPEAT-CONTAINING PROTEIN"/>
    <property type="match status" value="1"/>
</dbReference>
<dbReference type="InterPro" id="IPR019734">
    <property type="entry name" value="TPR_rpt"/>
</dbReference>
<feature type="repeat" description="TPR" evidence="2">
    <location>
        <begin position="714"/>
        <end position="747"/>
    </location>
</feature>
<reference evidence="5 6" key="1">
    <citation type="journal article" date="2013" name="Genome Biol.">
        <title>Genome of Acanthamoeba castellanii highlights extensive lateral gene transfer and early evolution of tyrosine kinase signaling.</title>
        <authorList>
            <person name="Clarke M."/>
            <person name="Lohan A.J."/>
            <person name="Liu B."/>
            <person name="Lagkouvardos I."/>
            <person name="Roy S."/>
            <person name="Zafar N."/>
            <person name="Bertelli C."/>
            <person name="Schilde C."/>
            <person name="Kianianmomeni A."/>
            <person name="Burglin T.R."/>
            <person name="Frech C."/>
            <person name="Turcotte B."/>
            <person name="Kopec K.O."/>
            <person name="Synnott J.M."/>
            <person name="Choo C."/>
            <person name="Paponov I."/>
            <person name="Finkler A."/>
            <person name="Soon Heng Tan C."/>
            <person name="Hutchins A.P."/>
            <person name="Weinmeier T."/>
            <person name="Rattei T."/>
            <person name="Chu J.S."/>
            <person name="Gimenez G."/>
            <person name="Irimia M."/>
            <person name="Rigden D.J."/>
            <person name="Fitzpatrick D.A."/>
            <person name="Lorenzo-Morales J."/>
            <person name="Bateman A."/>
            <person name="Chiu C.H."/>
            <person name="Tang P."/>
            <person name="Hegemann P."/>
            <person name="Fromm H."/>
            <person name="Raoult D."/>
            <person name="Greub G."/>
            <person name="Miranda-Saavedra D."/>
            <person name="Chen N."/>
            <person name="Nash P."/>
            <person name="Ginger M.L."/>
            <person name="Horn M."/>
            <person name="Schaap P."/>
            <person name="Caler L."/>
            <person name="Loftus B."/>
        </authorList>
    </citation>
    <scope>NUCLEOTIDE SEQUENCE [LARGE SCALE GENOMIC DNA]</scope>
    <source>
        <strain evidence="5 6">Neff</strain>
    </source>
</reference>
<protein>
    <submittedName>
        <fullName evidence="5">Tetratricopeptide repeat domain containing protein</fullName>
    </submittedName>
</protein>
<feature type="compositionally biased region" description="Low complexity" evidence="3">
    <location>
        <begin position="1014"/>
        <end position="1025"/>
    </location>
</feature>
<dbReference type="InterPro" id="IPR025697">
    <property type="entry name" value="CLU_dom"/>
</dbReference>
<dbReference type="OrthoDB" id="201749at2759"/>
<dbReference type="PANTHER" id="PTHR12601">
    <property type="entry name" value="EUKARYOTIC TRANSLATION INITIATION FACTOR 3 SUBUNIT EIF-3"/>
    <property type="match status" value="1"/>
</dbReference>